<gene>
    <name evidence="1" type="ORF">SG35_019315</name>
</gene>
<dbReference type="AlphaFoldDB" id="A0AAE9YLH4"/>
<dbReference type="RefSeq" id="WP_044835564.1">
    <property type="nucleotide sequence ID" value="NZ_CP059735.1"/>
</dbReference>
<reference evidence="1 2" key="1">
    <citation type="journal article" date="2015" name="Genome Announc.">
        <title>Draft Genome Sequences of Marine Isolates of Thalassomonas viridans and Thalassomonas actiniarum.</title>
        <authorList>
            <person name="Olonade I."/>
            <person name="van Zyl L.J."/>
            <person name="Trindade M."/>
        </authorList>
    </citation>
    <scope>NUCLEOTIDE SEQUENCE [LARGE SCALE GENOMIC DNA]</scope>
    <source>
        <strain evidence="1 2">A5K-106</strain>
    </source>
</reference>
<dbReference type="KEGG" id="tact:SG35_019315"/>
<name>A0AAE9YLH4_9GAMM</name>
<dbReference type="Proteomes" id="UP000032568">
    <property type="component" value="Chromosome"/>
</dbReference>
<proteinExistence type="predicted"/>
<protein>
    <submittedName>
        <fullName evidence="1">SPOR domain-containing protein</fullName>
    </submittedName>
</protein>
<dbReference type="PROSITE" id="PS51257">
    <property type="entry name" value="PROKAR_LIPOPROTEIN"/>
    <property type="match status" value="1"/>
</dbReference>
<accession>A0AAE9YLH4</accession>
<keyword evidence="2" id="KW-1185">Reference proteome</keyword>
<evidence type="ECO:0000313" key="2">
    <source>
        <dbReference type="Proteomes" id="UP000032568"/>
    </source>
</evidence>
<dbReference type="EMBL" id="CP059735">
    <property type="protein sequence ID" value="WDD97455.1"/>
    <property type="molecule type" value="Genomic_DNA"/>
</dbReference>
<sequence length="271" mass="29826">MNLHRLLTSICLIVLLSGCATLDVLMVSATGISYLVSGKSISDNIVSAVIDEDCAAHRLLLNKDVCVPTNQPADILAHDGETRIAANTLPEQSRKEVVIAEQPEVYQSGSNTVIARALDRSEQFKQLLPVADTRGNREQAQEATTRQVLPQEVSVASEIAKNMTPVHSSAEHNHYIENPQTFVVIGSFNELTFARERQISHLALNAEVVSNLHNDKTRFRVVVGPYNELDSEQSLTQLPELEKFSPWRINLCASSMAPPPCESSVVARVEF</sequence>
<reference evidence="1 2" key="2">
    <citation type="journal article" date="2022" name="Mar. Drugs">
        <title>Bioassay-Guided Fractionation Leads to the Detection of Cholic Acid Generated by the Rare Thalassomonas sp.</title>
        <authorList>
            <person name="Pheiffer F."/>
            <person name="Schneider Y.K."/>
            <person name="Hansen E.H."/>
            <person name="Andersen J.H."/>
            <person name="Isaksson J."/>
            <person name="Busche T."/>
            <person name="R C."/>
            <person name="Kalinowski J."/>
            <person name="Zyl L.V."/>
            <person name="Trindade M."/>
        </authorList>
    </citation>
    <scope>NUCLEOTIDE SEQUENCE [LARGE SCALE GENOMIC DNA]</scope>
    <source>
        <strain evidence="1 2">A5K-106</strain>
    </source>
</reference>
<evidence type="ECO:0000313" key="1">
    <source>
        <dbReference type="EMBL" id="WDD97455.1"/>
    </source>
</evidence>
<organism evidence="1 2">
    <name type="scientific">Thalassomonas actiniarum</name>
    <dbReference type="NCBI Taxonomy" id="485447"/>
    <lineage>
        <taxon>Bacteria</taxon>
        <taxon>Pseudomonadati</taxon>
        <taxon>Pseudomonadota</taxon>
        <taxon>Gammaproteobacteria</taxon>
        <taxon>Alteromonadales</taxon>
        <taxon>Colwelliaceae</taxon>
        <taxon>Thalassomonas</taxon>
    </lineage>
</organism>